<name>A0A5C4RUR0_9GAMM</name>
<proteinExistence type="predicted"/>
<gene>
    <name evidence="2" type="ORF">E1B00_02795</name>
</gene>
<evidence type="ECO:0000256" key="1">
    <source>
        <dbReference type="SAM" id="Phobius"/>
    </source>
</evidence>
<comment type="caution">
    <text evidence="2">The sequence shown here is derived from an EMBL/GenBank/DDBJ whole genome shotgun (WGS) entry which is preliminary data.</text>
</comment>
<keyword evidence="1" id="KW-0472">Membrane</keyword>
<dbReference type="RefSeq" id="WP_139445382.1">
    <property type="nucleotide sequence ID" value="NZ_SMDR01000001.1"/>
</dbReference>
<reference evidence="2 3" key="1">
    <citation type="submission" date="2019-03" db="EMBL/GenBank/DDBJ databases">
        <title>Arenimonas daejeonensis sp. nov., isolated from compost.</title>
        <authorList>
            <person name="Jeon C.O."/>
        </authorList>
    </citation>
    <scope>NUCLEOTIDE SEQUENCE [LARGE SCALE GENOMIC DNA]</scope>
    <source>
        <strain evidence="2 3">R29</strain>
    </source>
</reference>
<keyword evidence="1" id="KW-0812">Transmembrane</keyword>
<organism evidence="2 3">
    <name type="scientific">Arenimonas terrae</name>
    <dbReference type="NCBI Taxonomy" id="2546226"/>
    <lineage>
        <taxon>Bacteria</taxon>
        <taxon>Pseudomonadati</taxon>
        <taxon>Pseudomonadota</taxon>
        <taxon>Gammaproteobacteria</taxon>
        <taxon>Lysobacterales</taxon>
        <taxon>Lysobacteraceae</taxon>
        <taxon>Arenimonas</taxon>
    </lineage>
</organism>
<protein>
    <recommendedName>
        <fullName evidence="4">VanZ family protein</fullName>
    </recommendedName>
</protein>
<feature type="transmembrane region" description="Helical" evidence="1">
    <location>
        <begin position="20"/>
        <end position="37"/>
    </location>
</feature>
<dbReference type="Proteomes" id="UP000305760">
    <property type="component" value="Unassembled WGS sequence"/>
</dbReference>
<evidence type="ECO:0008006" key="4">
    <source>
        <dbReference type="Google" id="ProtNLM"/>
    </source>
</evidence>
<dbReference type="AlphaFoldDB" id="A0A5C4RUR0"/>
<accession>A0A5C4RUR0</accession>
<keyword evidence="3" id="KW-1185">Reference proteome</keyword>
<dbReference type="EMBL" id="SMDR01000001">
    <property type="protein sequence ID" value="TNJ34724.1"/>
    <property type="molecule type" value="Genomic_DNA"/>
</dbReference>
<sequence length="153" mass="16714">MRSRLHRLWLGRDPATRGCWLAAAALLLSGALVYWLSPGTVLFERWFGLPAPERLFARPYWLDAFTGATRNWWPDLAWAFFAGLVVRDLAWAATTRVPGPLVLLAAVSWELGQGLQSLPGVFTWPDFSVSMAAGICAVLCGAPVLATTTGANR</sequence>
<feature type="transmembrane region" description="Helical" evidence="1">
    <location>
        <begin position="127"/>
        <end position="146"/>
    </location>
</feature>
<evidence type="ECO:0000313" key="2">
    <source>
        <dbReference type="EMBL" id="TNJ34724.1"/>
    </source>
</evidence>
<keyword evidence="1" id="KW-1133">Transmembrane helix</keyword>
<evidence type="ECO:0000313" key="3">
    <source>
        <dbReference type="Proteomes" id="UP000305760"/>
    </source>
</evidence>
<dbReference type="OrthoDB" id="9991403at2"/>